<dbReference type="GO" id="GO:0016616">
    <property type="term" value="F:oxidoreductase activity, acting on the CH-OH group of donors, NAD or NADP as acceptor"/>
    <property type="evidence" value="ECO:0007669"/>
    <property type="project" value="UniProtKB-ARBA"/>
</dbReference>
<dbReference type="EMBL" id="LIIN01000186">
    <property type="protein sequence ID" value="KZX19862.1"/>
    <property type="molecule type" value="Genomic_DNA"/>
</dbReference>
<dbReference type="InterPro" id="IPR023210">
    <property type="entry name" value="NADP_OxRdtase_dom"/>
</dbReference>
<reference evidence="4 5" key="1">
    <citation type="submission" date="2015-08" db="EMBL/GenBank/DDBJ databases">
        <title>Draft Genome Sequence of Rathayibacter sp. Strain VKM Ac-2596 Isolated from Leaf Gall Induced by Plant-Parasitic Nematodes.</title>
        <authorList>
            <person name="Vasilenko O.V."/>
            <person name="Starodumova I.P."/>
            <person name="Tarlachkov S.V."/>
            <person name="Dorofeeva L.V."/>
            <person name="Evtushenko L.I."/>
        </authorList>
    </citation>
    <scope>NUCLEOTIDE SEQUENCE [LARGE SCALE GENOMIC DNA]</scope>
    <source>
        <strain evidence="4 5">VKM Ac-2596</strain>
    </source>
</reference>
<dbReference type="EC" id="1.-.-.-" evidence="4"/>
<keyword evidence="5" id="KW-1185">Reference proteome</keyword>
<dbReference type="PROSITE" id="PS00062">
    <property type="entry name" value="ALDOKETO_REDUCTASE_2"/>
    <property type="match status" value="1"/>
</dbReference>
<dbReference type="PROSITE" id="PS00798">
    <property type="entry name" value="ALDOKETO_REDUCTASE_1"/>
    <property type="match status" value="1"/>
</dbReference>
<protein>
    <submittedName>
        <fullName evidence="4">Putative oxidoreductase</fullName>
        <ecNumber evidence="4">1.-.-.-</ecNumber>
    </submittedName>
</protein>
<accession>A0A166H3E3</accession>
<organism evidence="4 5">
    <name type="scientific">Rathayibacter tanaceti</name>
    <dbReference type="NCBI Taxonomy" id="1671680"/>
    <lineage>
        <taxon>Bacteria</taxon>
        <taxon>Bacillati</taxon>
        <taxon>Actinomycetota</taxon>
        <taxon>Actinomycetes</taxon>
        <taxon>Micrococcales</taxon>
        <taxon>Microbacteriaceae</taxon>
        <taxon>Rathayibacter</taxon>
    </lineage>
</organism>
<dbReference type="PRINTS" id="PR00069">
    <property type="entry name" value="ALDKETRDTASE"/>
</dbReference>
<name>A0A166H3E3_9MICO</name>
<dbReference type="Gene3D" id="3.20.20.100">
    <property type="entry name" value="NADP-dependent oxidoreductase domain"/>
    <property type="match status" value="1"/>
</dbReference>
<dbReference type="InterPro" id="IPR018170">
    <property type="entry name" value="Aldo/ket_reductase_CS"/>
</dbReference>
<dbReference type="Proteomes" id="UP000076717">
    <property type="component" value="Unassembled WGS sequence"/>
</dbReference>
<dbReference type="PIRSF" id="PIRSF000097">
    <property type="entry name" value="AKR"/>
    <property type="match status" value="1"/>
</dbReference>
<comment type="caution">
    <text evidence="4">The sequence shown here is derived from an EMBL/GenBank/DDBJ whole genome shotgun (WGS) entry which is preliminary data.</text>
</comment>
<proteinExistence type="inferred from homology"/>
<comment type="similarity">
    <text evidence="1">Belongs to the aldo/keto reductase family.</text>
</comment>
<evidence type="ECO:0000313" key="5">
    <source>
        <dbReference type="Proteomes" id="UP000076717"/>
    </source>
</evidence>
<gene>
    <name evidence="4" type="ORF">ACH61_03042</name>
</gene>
<dbReference type="Pfam" id="PF00248">
    <property type="entry name" value="Aldo_ket_red"/>
    <property type="match status" value="1"/>
</dbReference>
<dbReference type="InterPro" id="IPR036812">
    <property type="entry name" value="NAD(P)_OxRdtase_dom_sf"/>
</dbReference>
<keyword evidence="2" id="KW-0521">NADP</keyword>
<dbReference type="InterPro" id="IPR020471">
    <property type="entry name" value="AKR"/>
</dbReference>
<dbReference type="SUPFAM" id="SSF51430">
    <property type="entry name" value="NAD(P)-linked oxidoreductase"/>
    <property type="match status" value="1"/>
</dbReference>
<keyword evidence="3 4" id="KW-0560">Oxidoreductase</keyword>
<evidence type="ECO:0000256" key="3">
    <source>
        <dbReference type="ARBA" id="ARBA00023002"/>
    </source>
</evidence>
<dbReference type="PANTHER" id="PTHR43827">
    <property type="entry name" value="2,5-DIKETO-D-GLUCONIC ACID REDUCTASE"/>
    <property type="match status" value="1"/>
</dbReference>
<evidence type="ECO:0000256" key="1">
    <source>
        <dbReference type="ARBA" id="ARBA00007905"/>
    </source>
</evidence>
<evidence type="ECO:0000313" key="4">
    <source>
        <dbReference type="EMBL" id="KZX19862.1"/>
    </source>
</evidence>
<dbReference type="PANTHER" id="PTHR43827:SF3">
    <property type="entry name" value="NADP-DEPENDENT OXIDOREDUCTASE DOMAIN-CONTAINING PROTEIN"/>
    <property type="match status" value="1"/>
</dbReference>
<dbReference type="FunFam" id="3.20.20.100:FF:000015">
    <property type="entry name" value="Oxidoreductase, aldo/keto reductase family"/>
    <property type="match status" value="1"/>
</dbReference>
<evidence type="ECO:0000256" key="2">
    <source>
        <dbReference type="ARBA" id="ARBA00022857"/>
    </source>
</evidence>
<dbReference type="AlphaFoldDB" id="A0A166H3E3"/>
<sequence length="275" mass="30215">MGGMSAPLIPLNDGRAIPQLGLGVYKIGDEEAARTVAVALDAGYRHVDTATLYGNERGVGAGIRASGVPREQVFVTTKVWNDDHGFDETLAAFDRSLALLGTDYVDLYLVHWPIPSRDRYVDTYRALERLQREGRARSIGVSNFAPEHVQRLLDETGVVPAINQVELHPRLPQEELRAFDAEHGIVTEAWSPLARGRLLEEPVLARIAAKHAVSPAQVVLRWHLQLGVVVIPKSVTPERIRENLDVFGFELDGEDLAGIAGLATGERTGRDPRLD</sequence>
<dbReference type="PROSITE" id="PS00063">
    <property type="entry name" value="ALDOKETO_REDUCTASE_3"/>
    <property type="match status" value="1"/>
</dbReference>
<dbReference type="PATRIC" id="fig|1671680.3.peg.3281"/>